<dbReference type="SUPFAM" id="SSF56801">
    <property type="entry name" value="Acetyl-CoA synthetase-like"/>
    <property type="match status" value="1"/>
</dbReference>
<accession>A0A383DIJ8</accession>
<reference evidence="2" key="1">
    <citation type="submission" date="2018-05" db="EMBL/GenBank/DDBJ databases">
        <authorList>
            <person name="Lanie J.A."/>
            <person name="Ng W.-L."/>
            <person name="Kazmierczak K.M."/>
            <person name="Andrzejewski T.M."/>
            <person name="Davidsen T.M."/>
            <person name="Wayne K.J."/>
            <person name="Tettelin H."/>
            <person name="Glass J.I."/>
            <person name="Rusch D."/>
            <person name="Podicherti R."/>
            <person name="Tsui H.-C.T."/>
            <person name="Winkler M.E."/>
        </authorList>
    </citation>
    <scope>NUCLEOTIDE SEQUENCE</scope>
</reference>
<dbReference type="InterPro" id="IPR050237">
    <property type="entry name" value="ATP-dep_AMP-bd_enzyme"/>
</dbReference>
<dbReference type="PANTHER" id="PTHR43767">
    <property type="entry name" value="LONG-CHAIN-FATTY-ACID--COA LIGASE"/>
    <property type="match status" value="1"/>
</dbReference>
<name>A0A383DIJ8_9ZZZZ</name>
<protein>
    <recommendedName>
        <fullName evidence="1">AMP-dependent synthetase/ligase domain-containing protein</fullName>
    </recommendedName>
</protein>
<evidence type="ECO:0000259" key="1">
    <source>
        <dbReference type="Pfam" id="PF00501"/>
    </source>
</evidence>
<feature type="domain" description="AMP-dependent synthetase/ligase" evidence="1">
    <location>
        <begin position="11"/>
        <end position="130"/>
    </location>
</feature>
<feature type="non-terminal residue" evidence="2">
    <location>
        <position position="146"/>
    </location>
</feature>
<gene>
    <name evidence="2" type="ORF">METZ01_LOCUS496532</name>
</gene>
<evidence type="ECO:0000313" key="2">
    <source>
        <dbReference type="EMBL" id="SVE43678.1"/>
    </source>
</evidence>
<dbReference type="EMBL" id="UINC01217186">
    <property type="protein sequence ID" value="SVE43678.1"/>
    <property type="molecule type" value="Genomic_DNA"/>
</dbReference>
<sequence length="146" mass="16200">MHDNIGLFLSKRAHLDPTVEAFVDVASGLRLSYHELNQRANQTAHFLTTLGVKKGDRVALLMLNCPAYLELFFGLAKIGAVTVPLNIRLVADELAYIIEDSGSRLLMFGPEFQAVTQQLHENLEQISCVEDFIFVAGPDTTELDQP</sequence>
<dbReference type="Pfam" id="PF00501">
    <property type="entry name" value="AMP-binding"/>
    <property type="match status" value="1"/>
</dbReference>
<dbReference type="AlphaFoldDB" id="A0A383DIJ8"/>
<dbReference type="InterPro" id="IPR042099">
    <property type="entry name" value="ANL_N_sf"/>
</dbReference>
<organism evidence="2">
    <name type="scientific">marine metagenome</name>
    <dbReference type="NCBI Taxonomy" id="408172"/>
    <lineage>
        <taxon>unclassified sequences</taxon>
        <taxon>metagenomes</taxon>
        <taxon>ecological metagenomes</taxon>
    </lineage>
</organism>
<proteinExistence type="predicted"/>
<dbReference type="InterPro" id="IPR000873">
    <property type="entry name" value="AMP-dep_synth/lig_dom"/>
</dbReference>
<dbReference type="Gene3D" id="3.40.50.12780">
    <property type="entry name" value="N-terminal domain of ligase-like"/>
    <property type="match status" value="1"/>
</dbReference>
<dbReference type="PANTHER" id="PTHR43767:SF1">
    <property type="entry name" value="NONRIBOSOMAL PEPTIDE SYNTHASE PES1 (EUROFUNG)-RELATED"/>
    <property type="match status" value="1"/>
</dbReference>